<evidence type="ECO:0000313" key="1">
    <source>
        <dbReference type="EMBL" id="GAA3715073.1"/>
    </source>
</evidence>
<comment type="caution">
    <text evidence="1">The sequence shown here is derived from an EMBL/GenBank/DDBJ whole genome shotgun (WGS) entry which is preliminary data.</text>
</comment>
<reference evidence="2" key="1">
    <citation type="journal article" date="2019" name="Int. J. Syst. Evol. Microbiol.">
        <title>The Global Catalogue of Microorganisms (GCM) 10K type strain sequencing project: providing services to taxonomists for standard genome sequencing and annotation.</title>
        <authorList>
            <consortium name="The Broad Institute Genomics Platform"/>
            <consortium name="The Broad Institute Genome Sequencing Center for Infectious Disease"/>
            <person name="Wu L."/>
            <person name="Ma J."/>
        </authorList>
    </citation>
    <scope>NUCLEOTIDE SEQUENCE [LARGE SCALE GENOMIC DNA]</scope>
    <source>
        <strain evidence="2">JCM 16548</strain>
    </source>
</reference>
<dbReference type="Pfam" id="PF20471">
    <property type="entry name" value="DUF6716"/>
    <property type="match status" value="1"/>
</dbReference>
<dbReference type="InterPro" id="IPR046561">
    <property type="entry name" value="DUF6716"/>
</dbReference>
<dbReference type="Proteomes" id="UP001500051">
    <property type="component" value="Unassembled WGS sequence"/>
</dbReference>
<keyword evidence="2" id="KW-1185">Reference proteome</keyword>
<name>A0ABP7E992_9ACTN</name>
<organism evidence="1 2">
    <name type="scientific">Microlunatus aurantiacus</name>
    <dbReference type="NCBI Taxonomy" id="446786"/>
    <lineage>
        <taxon>Bacteria</taxon>
        <taxon>Bacillati</taxon>
        <taxon>Actinomycetota</taxon>
        <taxon>Actinomycetes</taxon>
        <taxon>Propionibacteriales</taxon>
        <taxon>Propionibacteriaceae</taxon>
        <taxon>Microlunatus</taxon>
    </lineage>
</organism>
<protein>
    <submittedName>
        <fullName evidence="1">Uncharacterized protein</fullName>
    </submittedName>
</protein>
<dbReference type="EMBL" id="BAAAYX010000020">
    <property type="protein sequence ID" value="GAA3715073.1"/>
    <property type="molecule type" value="Genomic_DNA"/>
</dbReference>
<sequence>MLAVADADSYLKWSASTLDRLPAEWDRRQVLLSSPIAPSPEQSLAATGVPTTRLSLLGLHRLLRRERPDVVLLACTGPTVALLAGLPAVRGRDRPVLVTGLPGISIPASARAVAHRCGCDLLVVHSRRERLEFARLAATLAPGLVVALNGLPFLTRDPSGRTAAPAGADVVFAAQAKVPPERRDREAILLALADVRPAGAAVVKVRALPGEQQTHREDLPYADLWADLLSTGRVPAGTVRFAAGSMRTALAGARSLVTVSSTAALEAIDTGVPVVVLDDFGVSEDLINTVFVDSGCLGDLADVRAGRAHRPDPAWLADNYFHPAAEDDLEVQVRALVARRDEARLPARRGPSGSRRGRAAARLLLPGWVVRPLRTLRRWGNRARRRLSR</sequence>
<dbReference type="RefSeq" id="WP_344814032.1">
    <property type="nucleotide sequence ID" value="NZ_BAAAYX010000020.1"/>
</dbReference>
<proteinExistence type="predicted"/>
<accession>A0ABP7E992</accession>
<gene>
    <name evidence="1" type="ORF">GCM10022204_37990</name>
</gene>
<dbReference type="SUPFAM" id="SSF53756">
    <property type="entry name" value="UDP-Glycosyltransferase/glycogen phosphorylase"/>
    <property type="match status" value="1"/>
</dbReference>
<evidence type="ECO:0000313" key="2">
    <source>
        <dbReference type="Proteomes" id="UP001500051"/>
    </source>
</evidence>